<dbReference type="EMBL" id="JARBJD010000158">
    <property type="protein sequence ID" value="KAK2949357.1"/>
    <property type="molecule type" value="Genomic_DNA"/>
</dbReference>
<evidence type="ECO:0000313" key="2">
    <source>
        <dbReference type="EMBL" id="KAK2949357.1"/>
    </source>
</evidence>
<proteinExistence type="predicted"/>
<gene>
    <name evidence="2" type="ORF">BLNAU_15737</name>
</gene>
<keyword evidence="3" id="KW-1185">Reference proteome</keyword>
<protein>
    <submittedName>
        <fullName evidence="2">Uncharacterized protein</fullName>
    </submittedName>
</protein>
<accession>A0ABQ9X9Y1</accession>
<organism evidence="2 3">
    <name type="scientific">Blattamonas nauphoetae</name>
    <dbReference type="NCBI Taxonomy" id="2049346"/>
    <lineage>
        <taxon>Eukaryota</taxon>
        <taxon>Metamonada</taxon>
        <taxon>Preaxostyla</taxon>
        <taxon>Oxymonadida</taxon>
        <taxon>Blattamonas</taxon>
    </lineage>
</organism>
<evidence type="ECO:0000256" key="1">
    <source>
        <dbReference type="SAM" id="MobiDB-lite"/>
    </source>
</evidence>
<sequence length="222" mass="25581">MRSRDKCDLQTQPPKLPPIPSKTKQSTELIPWLKVVQSAALNALVNAQAVQESFRTTGIYPMNPATVTNKLREGNDTEERRREESFQQAWRRYLRMPTNETAEEVEPAASISISSEIDESDRELDIFQINLRKRLQFPFGQVDQIDSSDHDQPITDLDSQLELPQEPVSPLSPSHVFVKRELIHDDIEDDLAIDTIQPQKRKTSTKPPHRIRTAPKWMLDFE</sequence>
<feature type="region of interest" description="Disordered" evidence="1">
    <location>
        <begin position="1"/>
        <end position="25"/>
    </location>
</feature>
<dbReference type="Proteomes" id="UP001281761">
    <property type="component" value="Unassembled WGS sequence"/>
</dbReference>
<evidence type="ECO:0000313" key="3">
    <source>
        <dbReference type="Proteomes" id="UP001281761"/>
    </source>
</evidence>
<name>A0ABQ9X9Y1_9EUKA</name>
<reference evidence="2 3" key="1">
    <citation type="journal article" date="2022" name="bioRxiv">
        <title>Genomics of Preaxostyla Flagellates Illuminates Evolutionary Transitions and the Path Towards Mitochondrial Loss.</title>
        <authorList>
            <person name="Novak L.V.F."/>
            <person name="Treitli S.C."/>
            <person name="Pyrih J."/>
            <person name="Halakuc P."/>
            <person name="Pipaliya S.V."/>
            <person name="Vacek V."/>
            <person name="Brzon O."/>
            <person name="Soukal P."/>
            <person name="Eme L."/>
            <person name="Dacks J.B."/>
            <person name="Karnkowska A."/>
            <person name="Elias M."/>
            <person name="Hampl V."/>
        </authorList>
    </citation>
    <scope>NUCLEOTIDE SEQUENCE [LARGE SCALE GENOMIC DNA]</scope>
    <source>
        <strain evidence="2">NAU3</strain>
        <tissue evidence="2">Gut</tissue>
    </source>
</reference>
<comment type="caution">
    <text evidence="2">The sequence shown here is derived from an EMBL/GenBank/DDBJ whole genome shotgun (WGS) entry which is preliminary data.</text>
</comment>